<evidence type="ECO:0000313" key="2">
    <source>
        <dbReference type="Proteomes" id="UP000440367"/>
    </source>
</evidence>
<comment type="caution">
    <text evidence="1">The sequence shown here is derived from an EMBL/GenBank/DDBJ whole genome shotgun (WGS) entry which is preliminary data.</text>
</comment>
<sequence>MLDAKQRHAVLAAIFSKKTTSNADFSVLSMANLSSFTLPTGTDPSSEKLAIADLRR</sequence>
<proteinExistence type="predicted"/>
<gene>
    <name evidence="1" type="ORF">PF002_g16146</name>
</gene>
<reference evidence="1 2" key="1">
    <citation type="submission" date="2018-08" db="EMBL/GenBank/DDBJ databases">
        <title>Genomic investigation of the strawberry pathogen Phytophthora fragariae indicates pathogenicity is determined by transcriptional variation in three key races.</title>
        <authorList>
            <person name="Adams T.M."/>
            <person name="Armitage A.D."/>
            <person name="Sobczyk M.K."/>
            <person name="Bates H.J."/>
            <person name="Dunwell J.M."/>
            <person name="Nellist C.F."/>
            <person name="Harrison R.J."/>
        </authorList>
    </citation>
    <scope>NUCLEOTIDE SEQUENCE [LARGE SCALE GENOMIC DNA]</scope>
    <source>
        <strain evidence="1 2">BC-1</strain>
    </source>
</reference>
<dbReference type="AlphaFoldDB" id="A0A6A3YK15"/>
<accession>A0A6A3YK15</accession>
<evidence type="ECO:0000313" key="1">
    <source>
        <dbReference type="EMBL" id="KAE9219566.1"/>
    </source>
</evidence>
<protein>
    <submittedName>
        <fullName evidence="1">Uncharacterized protein</fullName>
    </submittedName>
</protein>
<dbReference type="EMBL" id="QXGD01000942">
    <property type="protein sequence ID" value="KAE9219566.1"/>
    <property type="molecule type" value="Genomic_DNA"/>
</dbReference>
<name>A0A6A3YK15_9STRA</name>
<organism evidence="1 2">
    <name type="scientific">Phytophthora fragariae</name>
    <dbReference type="NCBI Taxonomy" id="53985"/>
    <lineage>
        <taxon>Eukaryota</taxon>
        <taxon>Sar</taxon>
        <taxon>Stramenopiles</taxon>
        <taxon>Oomycota</taxon>
        <taxon>Peronosporomycetes</taxon>
        <taxon>Peronosporales</taxon>
        <taxon>Peronosporaceae</taxon>
        <taxon>Phytophthora</taxon>
    </lineage>
</organism>
<dbReference type="Proteomes" id="UP000440367">
    <property type="component" value="Unassembled WGS sequence"/>
</dbReference>